<comment type="caution">
    <text evidence="3">The sequence shown here is derived from an EMBL/GenBank/DDBJ whole genome shotgun (WGS) entry which is preliminary data.</text>
</comment>
<accession>A0A412TXN6</accession>
<dbReference type="EMBL" id="QRYC01000002">
    <property type="protein sequence ID" value="RGU58648.1"/>
    <property type="molecule type" value="Genomic_DNA"/>
</dbReference>
<feature type="chain" id="PRO_5019456065" evidence="2">
    <location>
        <begin position="24"/>
        <end position="538"/>
    </location>
</feature>
<keyword evidence="2" id="KW-0732">Signal</keyword>
<feature type="signal peptide" evidence="2">
    <location>
        <begin position="1"/>
        <end position="23"/>
    </location>
</feature>
<feature type="repeat" description="TPR" evidence="1">
    <location>
        <begin position="57"/>
        <end position="90"/>
    </location>
</feature>
<dbReference type="Proteomes" id="UP000284243">
    <property type="component" value="Unassembled WGS sequence"/>
</dbReference>
<gene>
    <name evidence="3" type="ORF">DWW57_02755</name>
</gene>
<dbReference type="InterPro" id="IPR019734">
    <property type="entry name" value="TPR_rpt"/>
</dbReference>
<dbReference type="Pfam" id="PF13432">
    <property type="entry name" value="TPR_16"/>
    <property type="match status" value="1"/>
</dbReference>
<dbReference type="Gene3D" id="1.25.40.10">
    <property type="entry name" value="Tetratricopeptide repeat domain"/>
    <property type="match status" value="2"/>
</dbReference>
<dbReference type="PANTHER" id="PTHR12558:SF13">
    <property type="entry name" value="CELL DIVISION CYCLE PROTEIN 27 HOMOLOG"/>
    <property type="match status" value="1"/>
</dbReference>
<evidence type="ECO:0000256" key="2">
    <source>
        <dbReference type="SAM" id="SignalP"/>
    </source>
</evidence>
<sequence>MKIKIKISLVLLSCCLLSMVSWADKVQEGIELYKCGLTLPAKQVLLSELQKNGPEAAEICYYLGEIYSLIPRSDSALFYYRQGLAIDPAYLQNRVGEGKLMLVEEPYKAEEIFKEVLSGKNKKNVGLILAVARAYAENDPEKATEYLQRAKKIDDQQAGIYVLAGDLLLEKGNNGEACNQYEQAIYFDPSCTEAYVKYARIYARSNVQSGIDMLRRLLDKRSDCMLAHRELGEICYEHSRYQEAAQAYEKCISSVCCSTREQTRYATVLFYYGDYKHSLEVARQVAELEPQNQVVQRLMMYNSYALKAYREGLAQAEKFFQSVSPEDIIGQDYWYYGRLLKATEAYEQAIPWLKKSLQLDSANTQIYREIATSWEKLNCYDSAAVYYSGLIALGGKELTLADYFKLGQCHYLASAEADSSAAGIKHRNEHLRLADSIFGYVAAQKPDSYLGNFWRARVNSALDPETEQGLARPYYQAAAQILEKDTRKKLKLIIECYSYLGYYYYLQKDIPESKTYWNKILNLQPENEVARKAIEGMK</sequence>
<keyword evidence="1" id="KW-0802">TPR repeat</keyword>
<organism evidence="3 4">
    <name type="scientific">Odoribacter splanchnicus</name>
    <dbReference type="NCBI Taxonomy" id="28118"/>
    <lineage>
        <taxon>Bacteria</taxon>
        <taxon>Pseudomonadati</taxon>
        <taxon>Bacteroidota</taxon>
        <taxon>Bacteroidia</taxon>
        <taxon>Bacteroidales</taxon>
        <taxon>Odoribacteraceae</taxon>
        <taxon>Odoribacter</taxon>
    </lineage>
</organism>
<evidence type="ECO:0000313" key="4">
    <source>
        <dbReference type="Proteomes" id="UP000284243"/>
    </source>
</evidence>
<dbReference type="Pfam" id="PF13181">
    <property type="entry name" value="TPR_8"/>
    <property type="match status" value="2"/>
</dbReference>
<dbReference type="AlphaFoldDB" id="A0A412TXN6"/>
<dbReference type="SMART" id="SM00028">
    <property type="entry name" value="TPR"/>
    <property type="match status" value="7"/>
</dbReference>
<dbReference type="PROSITE" id="PS50005">
    <property type="entry name" value="TPR"/>
    <property type="match status" value="3"/>
</dbReference>
<feature type="repeat" description="TPR" evidence="1">
    <location>
        <begin position="494"/>
        <end position="527"/>
    </location>
</feature>
<dbReference type="InterPro" id="IPR011990">
    <property type="entry name" value="TPR-like_helical_dom_sf"/>
</dbReference>
<dbReference type="RefSeq" id="WP_087382468.1">
    <property type="nucleotide sequence ID" value="NZ_CABJFF010000005.1"/>
</dbReference>
<protein>
    <submittedName>
        <fullName evidence="3">Tetratricopeptide repeat protein</fullName>
    </submittedName>
</protein>
<reference evidence="3 4" key="1">
    <citation type="submission" date="2018-08" db="EMBL/GenBank/DDBJ databases">
        <title>A genome reference for cultivated species of the human gut microbiota.</title>
        <authorList>
            <person name="Zou Y."/>
            <person name="Xue W."/>
            <person name="Luo G."/>
        </authorList>
    </citation>
    <scope>NUCLEOTIDE SEQUENCE [LARGE SCALE GENOMIC DNA]</scope>
    <source>
        <strain evidence="3 4">AF16-14</strain>
    </source>
</reference>
<evidence type="ECO:0000313" key="3">
    <source>
        <dbReference type="EMBL" id="RGU58648.1"/>
    </source>
</evidence>
<name>A0A412TXN6_9BACT</name>
<dbReference type="PANTHER" id="PTHR12558">
    <property type="entry name" value="CELL DIVISION CYCLE 16,23,27"/>
    <property type="match status" value="1"/>
</dbReference>
<dbReference type="SUPFAM" id="SSF48452">
    <property type="entry name" value="TPR-like"/>
    <property type="match status" value="3"/>
</dbReference>
<proteinExistence type="predicted"/>
<feature type="repeat" description="TPR" evidence="1">
    <location>
        <begin position="158"/>
        <end position="191"/>
    </location>
</feature>
<evidence type="ECO:0000256" key="1">
    <source>
        <dbReference type="PROSITE-ProRule" id="PRU00339"/>
    </source>
</evidence>